<keyword evidence="1" id="KW-0812">Transmembrane</keyword>
<dbReference type="EMBL" id="UFSZ01000001">
    <property type="protein sequence ID" value="SUV16806.1"/>
    <property type="molecule type" value="Genomic_DNA"/>
</dbReference>
<dbReference type="EMBL" id="CP019980">
    <property type="protein sequence ID" value="AVK97300.1"/>
    <property type="molecule type" value="Genomic_DNA"/>
</dbReference>
<dbReference type="AlphaFoldDB" id="A0A2S0K1M9"/>
<feature type="transmembrane region" description="Helical" evidence="1">
    <location>
        <begin position="144"/>
        <end position="177"/>
    </location>
</feature>
<name>A0A2S0K1M9_LYSSH</name>
<evidence type="ECO:0000256" key="1">
    <source>
        <dbReference type="SAM" id="Phobius"/>
    </source>
</evidence>
<evidence type="ECO:0000313" key="2">
    <source>
        <dbReference type="EMBL" id="AVK97300.1"/>
    </source>
</evidence>
<evidence type="ECO:0000313" key="4">
    <source>
        <dbReference type="Proteomes" id="UP000238825"/>
    </source>
</evidence>
<evidence type="ECO:0000313" key="3">
    <source>
        <dbReference type="EMBL" id="SUV16806.1"/>
    </source>
</evidence>
<dbReference type="GeneID" id="48277315"/>
<dbReference type="Proteomes" id="UP000255295">
    <property type="component" value="Unassembled WGS sequence"/>
</dbReference>
<keyword evidence="1" id="KW-0472">Membrane</keyword>
<protein>
    <submittedName>
        <fullName evidence="2">Uncharacterized protein</fullName>
    </submittedName>
</protein>
<dbReference type="RefSeq" id="WP_024363526.1">
    <property type="nucleotide sequence ID" value="NZ_BJNS01000001.1"/>
</dbReference>
<evidence type="ECO:0000313" key="5">
    <source>
        <dbReference type="Proteomes" id="UP000255295"/>
    </source>
</evidence>
<sequence>MYDADNIDVKLKQGFQSLFPEYATLLNQATSQEQIISLHNSFIEERKKALATAIKATNISDSRNPKSPIALTQEEYENLINATGDDIKYRIQALLDGLQRLKGMENDQIEHVAAQMIVTGILGIGVESTTAALAIAGGGEIIEAYIALAALTSTTVAVVIAVVCLVIIAIIIPLIYFMEKPANALILLINELDKPLVFANDFNVHGKPTYLTETINNAVIFPDRKFVTAGFIGSQKLDSALYGTQYGFTMKYGHTDTQFTFGVECPLSSLYTDNNCFCAFDKNAQEAAELTAKNNKQFWETEKDGIKLSIRCNSKSGSLAYYVARAYHV</sequence>
<gene>
    <name evidence="2" type="ORF">LS41612_14030</name>
    <name evidence="3" type="ORF">NCTC10338_01891</name>
</gene>
<reference evidence="3 5" key="2">
    <citation type="submission" date="2018-06" db="EMBL/GenBank/DDBJ databases">
        <authorList>
            <consortium name="Pathogen Informatics"/>
            <person name="Doyle S."/>
        </authorList>
    </citation>
    <scope>NUCLEOTIDE SEQUENCE [LARGE SCALE GENOMIC DNA]</scope>
    <source>
        <strain evidence="3 5">NCTC10338</strain>
    </source>
</reference>
<dbReference type="Proteomes" id="UP000238825">
    <property type="component" value="Chromosome"/>
</dbReference>
<proteinExistence type="predicted"/>
<reference evidence="2 4" key="1">
    <citation type="submission" date="2017-03" db="EMBL/GenBank/DDBJ databases">
        <title>The whole genome sequencing and assembly of Lysinibacillus sphaericus DSM 28T strain.</title>
        <authorList>
            <person name="Lee Y.-J."/>
            <person name="Yi H."/>
            <person name="Bahn Y.-S."/>
            <person name="Kim J.F."/>
            <person name="Lee D.-W."/>
        </authorList>
    </citation>
    <scope>NUCLEOTIDE SEQUENCE [LARGE SCALE GENOMIC DNA]</scope>
    <source>
        <strain evidence="2 4">DSM 28</strain>
    </source>
</reference>
<keyword evidence="1" id="KW-1133">Transmembrane helix</keyword>
<accession>A0A2S0K1M9</accession>
<organism evidence="2 4">
    <name type="scientific">Lysinibacillus sphaericus</name>
    <name type="common">Bacillus sphaericus</name>
    <dbReference type="NCBI Taxonomy" id="1421"/>
    <lineage>
        <taxon>Bacteria</taxon>
        <taxon>Bacillati</taxon>
        <taxon>Bacillota</taxon>
        <taxon>Bacilli</taxon>
        <taxon>Bacillales</taxon>
        <taxon>Bacillaceae</taxon>
        <taxon>Lysinibacillus</taxon>
    </lineage>
</organism>